<sequence length="361" mass="41648">MAAPTITVHHISPGVIHRIYRRGAVLAITEHVPPVPFRPDYYEPSWYRKPADGEDVKASGQLGWCLKWPQIETRPKQGAQQHSLMILEVISGGYYRRSQVFKCQLDGDEGRVYMAKAYDPAFSNEYPFDVTWAADASYSTEAAAYEDIKRFGYDGQFSPRYHGSWTFNLPIIKDSSPRAAPCPNTRPVRMILMEYVEGLDFDEIFKVKVELLLSTQARLHVLNDIFRAKAFLEFAGVSHRDPFPRNVILRGSSSTARDMTAYPTAGKVVIIDFEHAVATRRLHCCIDAPTEDRPINPIYHHWRHYPVEWSCLVPEPYFSDYAEWQKWMENSWMNDPAFCAPLGMEIAPWARDTRDWFSRFV</sequence>
<dbReference type="GO" id="GO:0005524">
    <property type="term" value="F:ATP binding"/>
    <property type="evidence" value="ECO:0007669"/>
    <property type="project" value="InterPro"/>
</dbReference>
<comment type="caution">
    <text evidence="2">The sequence shown here is derived from an EMBL/GenBank/DDBJ whole genome shotgun (WGS) entry which is preliminary data.</text>
</comment>
<reference evidence="2 3" key="2">
    <citation type="submission" date="2021-10" db="EMBL/GenBank/DDBJ databases">
        <authorList>
            <person name="Piombo E."/>
        </authorList>
    </citation>
    <scope>NUCLEOTIDE SEQUENCE [LARGE SCALE GENOMIC DNA]</scope>
</reference>
<evidence type="ECO:0000259" key="1">
    <source>
        <dbReference type="PROSITE" id="PS50011"/>
    </source>
</evidence>
<dbReference type="GO" id="GO:0004672">
    <property type="term" value="F:protein kinase activity"/>
    <property type="evidence" value="ECO:0007669"/>
    <property type="project" value="InterPro"/>
</dbReference>
<dbReference type="InterPro" id="IPR011009">
    <property type="entry name" value="Kinase-like_dom_sf"/>
</dbReference>
<dbReference type="EMBL" id="CABFOC020000014">
    <property type="protein sequence ID" value="CAH0046331.1"/>
    <property type="molecule type" value="Genomic_DNA"/>
</dbReference>
<dbReference type="AlphaFoldDB" id="A0A9N9YZL4"/>
<feature type="domain" description="Protein kinase" evidence="1">
    <location>
        <begin position="84"/>
        <end position="361"/>
    </location>
</feature>
<evidence type="ECO:0000313" key="3">
    <source>
        <dbReference type="Proteomes" id="UP000775872"/>
    </source>
</evidence>
<evidence type="ECO:0000313" key="2">
    <source>
        <dbReference type="EMBL" id="CAH0046331.1"/>
    </source>
</evidence>
<name>A0A9N9YZL4_9HYPO</name>
<dbReference type="PROSITE" id="PS50011">
    <property type="entry name" value="PROTEIN_KINASE_DOM"/>
    <property type="match status" value="1"/>
</dbReference>
<keyword evidence="3" id="KW-1185">Reference proteome</keyword>
<proteinExistence type="predicted"/>
<gene>
    <name evidence="2" type="ORF">CSOL1703_00012064</name>
</gene>
<dbReference type="SUPFAM" id="SSF56112">
    <property type="entry name" value="Protein kinase-like (PK-like)"/>
    <property type="match status" value="1"/>
</dbReference>
<dbReference type="Proteomes" id="UP000775872">
    <property type="component" value="Unassembled WGS sequence"/>
</dbReference>
<organism evidence="2 3">
    <name type="scientific">Clonostachys solani</name>
    <dbReference type="NCBI Taxonomy" id="160281"/>
    <lineage>
        <taxon>Eukaryota</taxon>
        <taxon>Fungi</taxon>
        <taxon>Dikarya</taxon>
        <taxon>Ascomycota</taxon>
        <taxon>Pezizomycotina</taxon>
        <taxon>Sordariomycetes</taxon>
        <taxon>Hypocreomycetidae</taxon>
        <taxon>Hypocreales</taxon>
        <taxon>Bionectriaceae</taxon>
        <taxon>Clonostachys</taxon>
    </lineage>
</organism>
<dbReference type="InterPro" id="IPR000719">
    <property type="entry name" value="Prot_kinase_dom"/>
</dbReference>
<dbReference type="Gene3D" id="1.10.510.10">
    <property type="entry name" value="Transferase(Phosphotransferase) domain 1"/>
    <property type="match status" value="1"/>
</dbReference>
<accession>A0A9N9YZL4</accession>
<dbReference type="OrthoDB" id="4267316at2759"/>
<protein>
    <recommendedName>
        <fullName evidence="1">Protein kinase domain-containing protein</fullName>
    </recommendedName>
</protein>
<reference evidence="3" key="1">
    <citation type="submission" date="2019-06" db="EMBL/GenBank/DDBJ databases">
        <authorList>
            <person name="Broberg M."/>
        </authorList>
    </citation>
    <scope>NUCLEOTIDE SEQUENCE [LARGE SCALE GENOMIC DNA]</scope>
</reference>